<gene>
    <name evidence="1" type="ORF">DI569_03960</name>
</gene>
<name>A0A2W5L5N8_SPHMC</name>
<sequence length="67" mass="7124">MADERFAAAAQALAGVMTRAFGWRPDDFWSATPAEIAAIVGADDAPSIAVPVARGDLDRMMERFPDG</sequence>
<evidence type="ECO:0000313" key="1">
    <source>
        <dbReference type="EMBL" id="PZQ23604.1"/>
    </source>
</evidence>
<dbReference type="Proteomes" id="UP000248597">
    <property type="component" value="Unassembled WGS sequence"/>
</dbReference>
<organism evidence="1 2">
    <name type="scientific">Sphingopyxis macrogoltabida</name>
    <name type="common">Sphingomonas macrogoltabidus</name>
    <dbReference type="NCBI Taxonomy" id="33050"/>
    <lineage>
        <taxon>Bacteria</taxon>
        <taxon>Pseudomonadati</taxon>
        <taxon>Pseudomonadota</taxon>
        <taxon>Alphaproteobacteria</taxon>
        <taxon>Sphingomonadales</taxon>
        <taxon>Sphingomonadaceae</taxon>
        <taxon>Sphingopyxis</taxon>
    </lineage>
</organism>
<dbReference type="EMBL" id="QFPJ01000006">
    <property type="protein sequence ID" value="PZQ23604.1"/>
    <property type="molecule type" value="Genomic_DNA"/>
</dbReference>
<reference evidence="1 2" key="1">
    <citation type="submission" date="2017-08" db="EMBL/GenBank/DDBJ databases">
        <title>Infants hospitalized years apart are colonized by the same room-sourced microbial strains.</title>
        <authorList>
            <person name="Brooks B."/>
            <person name="Olm M.R."/>
            <person name="Firek B.A."/>
            <person name="Baker R."/>
            <person name="Thomas B.C."/>
            <person name="Morowitz M.J."/>
            <person name="Banfield J.F."/>
        </authorList>
    </citation>
    <scope>NUCLEOTIDE SEQUENCE [LARGE SCALE GENOMIC DNA]</scope>
    <source>
        <strain evidence="1">S2_005_003_R2_47</strain>
    </source>
</reference>
<evidence type="ECO:0000313" key="2">
    <source>
        <dbReference type="Proteomes" id="UP000248597"/>
    </source>
</evidence>
<dbReference type="AlphaFoldDB" id="A0A2W5L5N8"/>
<dbReference type="Pfam" id="PF09550">
    <property type="entry name" value="Phage_TAC_6"/>
    <property type="match status" value="1"/>
</dbReference>
<proteinExistence type="predicted"/>
<dbReference type="InterPro" id="IPR019056">
    <property type="entry name" value="Phage_TAC_6"/>
</dbReference>
<protein>
    <submittedName>
        <fullName evidence="1">Phage tail assembly chaperone</fullName>
    </submittedName>
</protein>
<comment type="caution">
    <text evidence="1">The sequence shown here is derived from an EMBL/GenBank/DDBJ whole genome shotgun (WGS) entry which is preliminary data.</text>
</comment>
<accession>A0A2W5L5N8</accession>